<protein>
    <submittedName>
        <fullName evidence="1">Nucleoside-diphosphate-sugar epimerase</fullName>
    </submittedName>
</protein>
<dbReference type="AlphaFoldDB" id="A0A542YMM2"/>
<dbReference type="Proteomes" id="UP000319516">
    <property type="component" value="Unassembled WGS sequence"/>
</dbReference>
<dbReference type="EMBL" id="VFOP01000001">
    <property type="protein sequence ID" value="TQL49329.1"/>
    <property type="molecule type" value="Genomic_DNA"/>
</dbReference>
<reference evidence="1 2" key="1">
    <citation type="submission" date="2019-06" db="EMBL/GenBank/DDBJ databases">
        <title>Sequencing the genomes of 1000 actinobacteria strains.</title>
        <authorList>
            <person name="Klenk H.-P."/>
        </authorList>
    </citation>
    <scope>NUCLEOTIDE SEQUENCE [LARGE SCALE GENOMIC DNA]</scope>
    <source>
        <strain evidence="1 2">DSM 12335</strain>
    </source>
</reference>
<comment type="caution">
    <text evidence="1">The sequence shown here is derived from an EMBL/GenBank/DDBJ whole genome shotgun (WGS) entry which is preliminary data.</text>
</comment>
<dbReference type="RefSeq" id="WP_141783598.1">
    <property type="nucleotide sequence ID" value="NZ_BAAAIK010000003.1"/>
</dbReference>
<gene>
    <name evidence="1" type="ORF">FB467_0397</name>
</gene>
<dbReference type="OrthoDB" id="4820988at2"/>
<accession>A0A542YMM2</accession>
<proteinExistence type="predicted"/>
<keyword evidence="2" id="KW-1185">Reference proteome</keyword>
<evidence type="ECO:0000313" key="1">
    <source>
        <dbReference type="EMBL" id="TQL49329.1"/>
    </source>
</evidence>
<name>A0A542YMM2_9MICO</name>
<evidence type="ECO:0000313" key="2">
    <source>
        <dbReference type="Proteomes" id="UP000319516"/>
    </source>
</evidence>
<dbReference type="SUPFAM" id="SSF51735">
    <property type="entry name" value="NAD(P)-binding Rossmann-fold domains"/>
    <property type="match status" value="1"/>
</dbReference>
<organism evidence="1 2">
    <name type="scientific">Ornithinicoccus hortensis</name>
    <dbReference type="NCBI Taxonomy" id="82346"/>
    <lineage>
        <taxon>Bacteria</taxon>
        <taxon>Bacillati</taxon>
        <taxon>Actinomycetota</taxon>
        <taxon>Actinomycetes</taxon>
        <taxon>Micrococcales</taxon>
        <taxon>Intrasporangiaceae</taxon>
        <taxon>Ornithinicoccus</taxon>
    </lineage>
</organism>
<dbReference type="InterPro" id="IPR036291">
    <property type="entry name" value="NAD(P)-bd_dom_sf"/>
</dbReference>
<dbReference type="Gene3D" id="3.40.50.720">
    <property type="entry name" value="NAD(P)-binding Rossmann-like Domain"/>
    <property type="match status" value="1"/>
</dbReference>
<sequence length="340" mass="36589">MANRAVILGGTGTLTRTAELMADHDWRVTVTARNPDTVPGHLAGLGVDVALVDRDDEAATAAVVGAGADLLVDGQCYTPEHARSLARWSRACGSTVMLSAKAVYVDSRGRHTNSPEAPVWDGTLTEDRPTMEFHGEPYASAEGYGANKAEAERVLRAEGQRMTVLRPSKIHGAHLRRARLWEIVLRVLCDRRRMPVRRGDLVESTTSTEVIARAVWAAAQHPATRVLNVADSDPRPARDLVREVAELAGGPLDLVDVDGCDCPESVGRLPWTVDMVLDTTALRALGVPDVSFAQTAAAEVDWLRSLATRTDDGAWAIPDGIEVGTPDLAAEDACLRRVRG</sequence>